<evidence type="ECO:0000313" key="4">
    <source>
        <dbReference type="EMBL" id="KAJ1362435.1"/>
    </source>
</evidence>
<feature type="domain" description="DDE Tnp4" evidence="3">
    <location>
        <begin position="22"/>
        <end position="103"/>
    </location>
</feature>
<evidence type="ECO:0000259" key="3">
    <source>
        <dbReference type="Pfam" id="PF13359"/>
    </source>
</evidence>
<gene>
    <name evidence="4" type="ORF">KIN20_021975</name>
</gene>
<keyword evidence="5" id="KW-1185">Reference proteome</keyword>
<organism evidence="4 5">
    <name type="scientific">Parelaphostrongylus tenuis</name>
    <name type="common">Meningeal worm</name>
    <dbReference type="NCBI Taxonomy" id="148309"/>
    <lineage>
        <taxon>Eukaryota</taxon>
        <taxon>Metazoa</taxon>
        <taxon>Ecdysozoa</taxon>
        <taxon>Nematoda</taxon>
        <taxon>Chromadorea</taxon>
        <taxon>Rhabditida</taxon>
        <taxon>Rhabditina</taxon>
        <taxon>Rhabditomorpha</taxon>
        <taxon>Strongyloidea</taxon>
        <taxon>Metastrongylidae</taxon>
        <taxon>Parelaphostrongylus</taxon>
    </lineage>
</organism>
<protein>
    <recommendedName>
        <fullName evidence="3">DDE Tnp4 domain-containing protein</fullName>
    </recommendedName>
</protein>
<dbReference type="Pfam" id="PF13359">
    <property type="entry name" value="DDE_Tnp_4"/>
    <property type="match status" value="1"/>
</dbReference>
<dbReference type="AlphaFoldDB" id="A0AAD5MPL3"/>
<comment type="cofactor">
    <cofactor evidence="1">
        <name>a divalent metal cation</name>
        <dbReference type="ChEBI" id="CHEBI:60240"/>
    </cofactor>
</comment>
<evidence type="ECO:0000256" key="1">
    <source>
        <dbReference type="ARBA" id="ARBA00001968"/>
    </source>
</evidence>
<sequence length="159" mass="18174">MFFDECDDVFPETSDLGDVGPVQYHILTDDGFGQGFRYIEPFPGNLVDTGSKRRFNMKHGCARRVIDVAFDILQRRFAVLQKPLQLEPGRATRLVTSLLILHNLIAWKEDVAAYVERYPPSVEPLAFLQPISQIEGPQQARVARERIVQHYDNLYGVLL</sequence>
<reference evidence="4" key="1">
    <citation type="submission" date="2021-06" db="EMBL/GenBank/DDBJ databases">
        <title>Parelaphostrongylus tenuis whole genome reference sequence.</title>
        <authorList>
            <person name="Garwood T.J."/>
            <person name="Larsen P.A."/>
            <person name="Fountain-Jones N.M."/>
            <person name="Garbe J.R."/>
            <person name="Macchietto M.G."/>
            <person name="Kania S.A."/>
            <person name="Gerhold R.W."/>
            <person name="Richards J.E."/>
            <person name="Wolf T.M."/>
        </authorList>
    </citation>
    <scope>NUCLEOTIDE SEQUENCE</scope>
    <source>
        <strain evidence="4">MNPRO001-30</strain>
        <tissue evidence="4">Meninges</tissue>
    </source>
</reference>
<evidence type="ECO:0000313" key="5">
    <source>
        <dbReference type="Proteomes" id="UP001196413"/>
    </source>
</evidence>
<evidence type="ECO:0000256" key="2">
    <source>
        <dbReference type="ARBA" id="ARBA00022723"/>
    </source>
</evidence>
<dbReference type="EMBL" id="JAHQIW010004446">
    <property type="protein sequence ID" value="KAJ1362435.1"/>
    <property type="molecule type" value="Genomic_DNA"/>
</dbReference>
<dbReference type="InterPro" id="IPR027806">
    <property type="entry name" value="HARBI1_dom"/>
</dbReference>
<dbReference type="Proteomes" id="UP001196413">
    <property type="component" value="Unassembled WGS sequence"/>
</dbReference>
<proteinExistence type="predicted"/>
<name>A0AAD5MPL3_PARTN</name>
<keyword evidence="2" id="KW-0479">Metal-binding</keyword>
<comment type="caution">
    <text evidence="4">The sequence shown here is derived from an EMBL/GenBank/DDBJ whole genome shotgun (WGS) entry which is preliminary data.</text>
</comment>
<accession>A0AAD5MPL3</accession>
<dbReference type="GO" id="GO:0046872">
    <property type="term" value="F:metal ion binding"/>
    <property type="evidence" value="ECO:0007669"/>
    <property type="project" value="UniProtKB-KW"/>
</dbReference>